<evidence type="ECO:0000256" key="5">
    <source>
        <dbReference type="ARBA" id="ARBA00023242"/>
    </source>
</evidence>
<dbReference type="EMBL" id="CM003377">
    <property type="protein sequence ID" value="KOM46508.1"/>
    <property type="molecule type" value="Genomic_DNA"/>
</dbReference>
<evidence type="ECO:0000313" key="9">
    <source>
        <dbReference type="Proteomes" id="UP000053144"/>
    </source>
</evidence>
<reference evidence="9" key="1">
    <citation type="journal article" date="2015" name="Proc. Natl. Acad. Sci. U.S.A.">
        <title>Genome sequencing of adzuki bean (Vigna angularis) provides insight into high starch and low fat accumulation and domestication.</title>
        <authorList>
            <person name="Yang K."/>
            <person name="Tian Z."/>
            <person name="Chen C."/>
            <person name="Luo L."/>
            <person name="Zhao B."/>
            <person name="Wang Z."/>
            <person name="Yu L."/>
            <person name="Li Y."/>
            <person name="Sun Y."/>
            <person name="Li W."/>
            <person name="Chen Y."/>
            <person name="Li Y."/>
            <person name="Zhang Y."/>
            <person name="Ai D."/>
            <person name="Zhao J."/>
            <person name="Shang C."/>
            <person name="Ma Y."/>
            <person name="Wu B."/>
            <person name="Wang M."/>
            <person name="Gao L."/>
            <person name="Sun D."/>
            <person name="Zhang P."/>
            <person name="Guo F."/>
            <person name="Wang W."/>
            <person name="Li Y."/>
            <person name="Wang J."/>
            <person name="Varshney R.K."/>
            <person name="Wang J."/>
            <person name="Ling H.Q."/>
            <person name="Wan P."/>
        </authorList>
    </citation>
    <scope>NUCLEOTIDE SEQUENCE</scope>
    <source>
        <strain evidence="9">cv. Jingnong 6</strain>
    </source>
</reference>
<keyword evidence="3" id="KW-0690">Ribosome biogenesis</keyword>
<sequence length="2255" mass="253363">MATSLASQLETLRSFAKADSEPLKRPFTRPSILFDPKEAADIDIETLFSLALEEQNNQLNISIASYLRLLSGYFLLRPALKTLEYLIRRHKIHVYNIEDLILCSLPYHDTHPFVRIVQILDTRNTKWGFLDGVKASGAPPPRMVIVQQCIRDKGILDALCNYASPSKKSQPSRLFIGFCTAVFVEVLGTVVTVDDDLVKRILPFVVSGLQPGINGVSDHKAGSLMIIGLLGNKAALAPKLLNSLIRSVAEVAHGEAIQMTDIYWFRLSLITLINVVQSQNVEILPTKALEVLNKIRDLAGVLSELSKEFNIEKFLRVLLDSLIDCSSDEYCQQTLLSLIEIIPINSFVDHVVMTILSTCVKLSQKVGDSTSSMSAGWAKKILIIFNTKYPSELRGAENKARSKKDDSLYKVLCKLLDGNLDSALDISHSKVWFGLYHPKADVRRATLLDLDYSVIPETKDGSKNLINVQEAILRLLDDTELTVVQAALRVDGLPNVIDSSKLLDALLNVLRRCMDKLLSGSADSDSLNGEVAVTCLKKAISYFGDHTGYLKNIAAMIFPLLIVLTQTQSLNVKALGLVNKINWPLYKNIFMASSGEVALIPGSLSSINLKIVNKMAENFLVHPEDHVNWFVECCSDLELSKTLFFFVLLQSLCIKPKDEEDIYALFECLFPFLKAEWETSVGADVVLDEFNSEMLEWQCKDFLKDLLYANLRPINVKVMICIFWRLLELLLSVAPSDILLRDGDKWVSKIRNLFVFFASSNLKHAFRKHLHHLAVQCRISPSCLLSKFFTEEGVSAAVQVESLQCYAFLCSLEPDRWKLGLLAEFPSVLVPLASDTQNIRVAAMDCIDSLYTLWCHFEHAGKKNGNNASWFHFVGELLSLMSQLKTFILSDKKFLPSLFASTLSSSFTNNLEHQNILVPQNVEKRFDQPTKIRIIAFILGSTLKLSNYGKLMILSLFKGIGNALMHVPEVDSLLFTFLMQYYEKLSLSCPKLSDNEIQITCLLLESCVMSSPSGGNDLQDLLVKALRFGGLNSDDPACVKPCIAVLNKLNSKFYVDLKNEVKEHLFCELVFLWRNGNGDVQRATKEALMRIHISFSTVGYMLDLILALKSFIVSSSNEKVVKKQKLVGHQDAEDPSNNIWRRDNPVYILSSLLDVLLLKKDITNRHLLLGSLFKLLSKVSSEECVNESFIPVQRVYPEEVFEYMLDILVVIGDAAVTQWSRPLKPPHQPPRASDLFDLRRPPSRFRPVTSRSGLSPRATANLVGVKTRLLSTRRLPSASLGCVSVTRRLLVGHRHSSDRCPVDLDRLFKRDLTLMVAVSVSSACAVTRLLSLVDLERVFVGIKPRHCRSSRRTSLSLFRPSRVAIVAIFVCLRLLPFSLDSPRICFTAKDVDVTEWKGDILAMGVTEKDLARDEKSRFENVILSKIDSKLMDQRLIDDHSRIVFEDLISAIVPYWLSKTDDVEKLLKIFMEIFPEIVEHRRLSFVLYLLRTLGEEKSLSSLLILLFRSLISKKASCFLNAETADDLTFYTKEWEYRFAVQICEQFTSKIWLPSLVMLLEQRVNRDVDQTQLLELFIVMQFSLQKLQDPEFVFKLESKEDAAVIQRALGELMEQVVLLLQLVDARKKQLNIPVIVRNELKETMRAVIRILAGVMIPYVYINSITKLLHNADKNVGKKALGLLCEAARSHKNVSLRLKDNKGSRSTPTSLLLHMNETSPESLKKLCVEIIRVLDDSSDTSLKVAAVSALEVVAEIFPSNNSIFSLCLQSVTRYIASHNLAVTSSCLRATAALINVLGPKALAELPKIMDNVMKSSYRVLSNLDMKPKSSDVLSATMESYFYLLITLEAVVDKLGGFLNPYLVNIMEILLLYPEHISGMHAKVESRAHGVRKLLAERIPVRLALPPLLKLYPAAIKAGDKSLTIVFDMLGIIIGTMDRSSIVAFHGKVFDLCLVALDLRRQSPPSIENIDLVEKGVLNTLTVLTLKLTESMFKPLLIKSIEWVESEVDGTSCTGSIDRAISFYGMVNKLTENHRSLFVPYFKHLLGGCVHHLSDDGDVKVSTGNQKKRAKIVDDGNIKETGSVSIKVWHLRALVLSSLHKCFLYDTGTLKFLDSSNFQASEFVTYKELTYFMSIQYQNPPTLLDDSMNIPSVKDVDDLVVSCIGQMAVTAGSDLLWKPLNHEVLMQTRSDKMRAKMLGLRIVKYFVENLKEEYLVLLAETIPFLGELLEDVEISVKSLAQDILQEMESLSGESLRQYL</sequence>
<dbReference type="InterPro" id="IPR016024">
    <property type="entry name" value="ARM-type_fold"/>
</dbReference>
<comment type="subcellular location">
    <subcellularLocation>
        <location evidence="1">Nucleus</location>
        <location evidence="1">Nucleolus</location>
    </subcellularLocation>
</comment>
<dbReference type="Gramene" id="KOM46508">
    <property type="protein sequence ID" value="KOM46508"/>
    <property type="gene ID" value="LR48_Vigan07g021200"/>
</dbReference>
<evidence type="ECO:0000259" key="7">
    <source>
        <dbReference type="SMART" id="SM01036"/>
    </source>
</evidence>
<dbReference type="GO" id="GO:0034455">
    <property type="term" value="C:t-UTP complex"/>
    <property type="evidence" value="ECO:0007669"/>
    <property type="project" value="TreeGrafter"/>
</dbReference>
<dbReference type="GO" id="GO:0045943">
    <property type="term" value="P:positive regulation of transcription by RNA polymerase I"/>
    <property type="evidence" value="ECO:0007669"/>
    <property type="project" value="TreeGrafter"/>
</dbReference>
<dbReference type="InterPro" id="IPR011989">
    <property type="entry name" value="ARM-like"/>
</dbReference>
<dbReference type="Proteomes" id="UP000053144">
    <property type="component" value="Chromosome 7"/>
</dbReference>
<dbReference type="InterPro" id="IPR022125">
    <property type="entry name" value="U3snoRNP10_N"/>
</dbReference>
<evidence type="ECO:0000256" key="6">
    <source>
        <dbReference type="ARBA" id="ARBA00023274"/>
    </source>
</evidence>
<feature type="domain" description="BP28 C-terminal" evidence="7">
    <location>
        <begin position="1935"/>
        <end position="2106"/>
    </location>
</feature>
<evidence type="ECO:0000256" key="2">
    <source>
        <dbReference type="ARBA" id="ARBA00010559"/>
    </source>
</evidence>
<gene>
    <name evidence="8" type="ORF">LR48_Vigan07g021200</name>
</gene>
<dbReference type="OMA" id="NDVMWKQ"/>
<organism evidence="8 9">
    <name type="scientific">Phaseolus angularis</name>
    <name type="common">Azuki bean</name>
    <name type="synonym">Vigna angularis</name>
    <dbReference type="NCBI Taxonomy" id="3914"/>
    <lineage>
        <taxon>Eukaryota</taxon>
        <taxon>Viridiplantae</taxon>
        <taxon>Streptophyta</taxon>
        <taxon>Embryophyta</taxon>
        <taxon>Tracheophyta</taxon>
        <taxon>Spermatophyta</taxon>
        <taxon>Magnoliopsida</taxon>
        <taxon>eudicotyledons</taxon>
        <taxon>Gunneridae</taxon>
        <taxon>Pentapetalae</taxon>
        <taxon>rosids</taxon>
        <taxon>fabids</taxon>
        <taxon>Fabales</taxon>
        <taxon>Fabaceae</taxon>
        <taxon>Papilionoideae</taxon>
        <taxon>50 kb inversion clade</taxon>
        <taxon>NPAAA clade</taxon>
        <taxon>indigoferoid/millettioid clade</taxon>
        <taxon>Phaseoleae</taxon>
        <taxon>Vigna</taxon>
    </lineage>
</organism>
<name>A0A0L9UUT8_PHAAN</name>
<proteinExistence type="inferred from homology"/>
<dbReference type="PANTHER" id="PTHR13457">
    <property type="entry name" value="BAP28"/>
    <property type="match status" value="1"/>
</dbReference>
<evidence type="ECO:0000256" key="4">
    <source>
        <dbReference type="ARBA" id="ARBA00022552"/>
    </source>
</evidence>
<dbReference type="GO" id="GO:0000462">
    <property type="term" value="P:maturation of SSU-rRNA from tricistronic rRNA transcript (SSU-rRNA, 5.8S rRNA, LSU-rRNA)"/>
    <property type="evidence" value="ECO:0007669"/>
    <property type="project" value="TreeGrafter"/>
</dbReference>
<dbReference type="SUPFAM" id="SSF48371">
    <property type="entry name" value="ARM repeat"/>
    <property type="match status" value="2"/>
</dbReference>
<dbReference type="GO" id="GO:0030686">
    <property type="term" value="C:90S preribosome"/>
    <property type="evidence" value="ECO:0007669"/>
    <property type="project" value="TreeGrafter"/>
</dbReference>
<dbReference type="InterPro" id="IPR056473">
    <property type="entry name" value="HEAT_Utp10/HEAT1"/>
</dbReference>
<dbReference type="PANTHER" id="PTHR13457:SF1">
    <property type="entry name" value="HEAT REPEAT-CONTAINING PROTEIN 1"/>
    <property type="match status" value="1"/>
</dbReference>
<dbReference type="Gene3D" id="3.40.220.10">
    <property type="entry name" value="Leucine Aminopeptidase, subunit E, domain 1"/>
    <property type="match status" value="1"/>
</dbReference>
<dbReference type="Gene3D" id="1.25.10.10">
    <property type="entry name" value="Leucine-rich Repeat Variant"/>
    <property type="match status" value="1"/>
</dbReference>
<dbReference type="Pfam" id="PF12397">
    <property type="entry name" value="U3snoRNP10"/>
    <property type="match status" value="1"/>
</dbReference>
<keyword evidence="5" id="KW-0539">Nucleus</keyword>
<dbReference type="InterPro" id="IPR040191">
    <property type="entry name" value="UTP10"/>
</dbReference>
<dbReference type="STRING" id="3914.A0A0L9UUT8"/>
<dbReference type="InterPro" id="IPR043472">
    <property type="entry name" value="Macro_dom-like"/>
</dbReference>
<dbReference type="InterPro" id="IPR056384">
    <property type="entry name" value="ARM_At3g06530"/>
</dbReference>
<dbReference type="Pfam" id="PF08146">
    <property type="entry name" value="BP28CT"/>
    <property type="match status" value="1"/>
</dbReference>
<dbReference type="InterPro" id="IPR012954">
    <property type="entry name" value="BP28_C_dom"/>
</dbReference>
<dbReference type="GO" id="GO:0030515">
    <property type="term" value="F:snoRNA binding"/>
    <property type="evidence" value="ECO:0007669"/>
    <property type="project" value="TreeGrafter"/>
</dbReference>
<evidence type="ECO:0000256" key="1">
    <source>
        <dbReference type="ARBA" id="ARBA00004604"/>
    </source>
</evidence>
<keyword evidence="4" id="KW-0698">rRNA processing</keyword>
<dbReference type="SMART" id="SM01036">
    <property type="entry name" value="BP28CT"/>
    <property type="match status" value="1"/>
</dbReference>
<comment type="similarity">
    <text evidence="2">Belongs to the HEATR1/UTP10 family.</text>
</comment>
<protein>
    <recommendedName>
        <fullName evidence="7">BP28 C-terminal domain-containing protein</fullName>
    </recommendedName>
</protein>
<dbReference type="GO" id="GO:0032040">
    <property type="term" value="C:small-subunit processome"/>
    <property type="evidence" value="ECO:0007669"/>
    <property type="project" value="TreeGrafter"/>
</dbReference>
<evidence type="ECO:0000313" key="8">
    <source>
        <dbReference type="EMBL" id="KOM46508.1"/>
    </source>
</evidence>
<dbReference type="Pfam" id="PF24477">
    <property type="entry name" value="ARM_At3g06530"/>
    <property type="match status" value="1"/>
</dbReference>
<keyword evidence="6" id="KW-0687">Ribonucleoprotein</keyword>
<dbReference type="Pfam" id="PF23243">
    <property type="entry name" value="HEAT_HEATR1"/>
    <property type="match status" value="1"/>
</dbReference>
<accession>A0A0L9UUT8</accession>
<evidence type="ECO:0000256" key="3">
    <source>
        <dbReference type="ARBA" id="ARBA00022517"/>
    </source>
</evidence>